<dbReference type="Pfam" id="PF21762">
    <property type="entry name" value="DEDDh_C"/>
    <property type="match status" value="1"/>
</dbReference>
<dbReference type="GO" id="GO:0003676">
    <property type="term" value="F:nucleic acid binding"/>
    <property type="evidence" value="ECO:0007669"/>
    <property type="project" value="InterPro"/>
</dbReference>
<dbReference type="OrthoDB" id="5953249at2759"/>
<gene>
    <name evidence="2" type="ORF">PTT_09033</name>
</gene>
<dbReference type="PANTHER" id="PTHR28083">
    <property type="entry name" value="GOOD FOR FULL DBP5 ACTIVITY PROTEIN 2"/>
    <property type="match status" value="1"/>
</dbReference>
<evidence type="ECO:0000259" key="1">
    <source>
        <dbReference type="Pfam" id="PF21762"/>
    </source>
</evidence>
<dbReference type="HOGENOM" id="CLU_570035_0_0_1"/>
<dbReference type="Gene3D" id="3.30.420.10">
    <property type="entry name" value="Ribonuclease H-like superfamily/Ribonuclease H"/>
    <property type="match status" value="1"/>
</dbReference>
<sequence>MAIAVTAVMKRGCYRLPVQGVPRRKKHPSPSYYAGLVTRSARPAAHPVSSTIPLPPKWATWRNLDHTQAKRVCQSVKSVKSSASQHPWSNWADSIMTGPASELQLTASDMWVRWKSARLAASRTSTVLTGQNQQWVLSMDGVTSNPPNGNDVLKEFLQDKSAREILSNFFVEPNSEDPSGRLNDAAIIAIDTEWWQKHPNPMTELGISELQNKFILPNIYANNILTGVQTVHARLKPYAHLHNDFPGAGDPEKFELGTTKFVTEEEARQVLVDTFVRPHELDPTNLQPIILVGHAVENEFEHILEAFGVDLLSYGTIVKVIDTQVMAEEAGIRGPRGPLISLKNLLSHFNLTVPNLHSAGNDAAATLMAAVLITLKENLYPGVGTNKPPAVVDNINIQWIVSALLTENKTPAPLWGVELFCTRCERENHLRANCFAKLQCEICKCSGVKRLYNASRTHAAGRCMFKYWALPPRDVGMHP</sequence>
<accession>E3RL32</accession>
<dbReference type="InterPro" id="IPR012337">
    <property type="entry name" value="RNaseH-like_sf"/>
</dbReference>
<name>E3RL32_PYRTT</name>
<dbReference type="eggNOG" id="ENOG502QTQR">
    <property type="taxonomic scope" value="Eukaryota"/>
</dbReference>
<dbReference type="InterPro" id="IPR048519">
    <property type="entry name" value="Gfd2/YDR514C-like_C"/>
</dbReference>
<keyword evidence="3" id="KW-1185">Reference proteome</keyword>
<evidence type="ECO:0000313" key="3">
    <source>
        <dbReference type="Proteomes" id="UP000001067"/>
    </source>
</evidence>
<organism evidence="3">
    <name type="scientific">Pyrenophora teres f. teres (strain 0-1)</name>
    <name type="common">Barley net blotch fungus</name>
    <name type="synonym">Drechslera teres f. teres</name>
    <dbReference type="NCBI Taxonomy" id="861557"/>
    <lineage>
        <taxon>Eukaryota</taxon>
        <taxon>Fungi</taxon>
        <taxon>Dikarya</taxon>
        <taxon>Ascomycota</taxon>
        <taxon>Pezizomycotina</taxon>
        <taxon>Dothideomycetes</taxon>
        <taxon>Pleosporomycetidae</taxon>
        <taxon>Pleosporales</taxon>
        <taxon>Pleosporineae</taxon>
        <taxon>Pleosporaceae</taxon>
        <taxon>Pyrenophora</taxon>
    </lineage>
</organism>
<dbReference type="AlphaFoldDB" id="E3RL32"/>
<proteinExistence type="predicted"/>
<dbReference type="InterPro" id="IPR036397">
    <property type="entry name" value="RNaseH_sf"/>
</dbReference>
<reference evidence="2 3" key="1">
    <citation type="journal article" date="2010" name="Genome Biol.">
        <title>A first genome assembly of the barley fungal pathogen Pyrenophora teres f. teres.</title>
        <authorList>
            <person name="Ellwood S.R."/>
            <person name="Liu Z."/>
            <person name="Syme R.A."/>
            <person name="Lai Z."/>
            <person name="Hane J.K."/>
            <person name="Keiper F."/>
            <person name="Moffat C.S."/>
            <person name="Oliver R.P."/>
            <person name="Friesen T.L."/>
        </authorList>
    </citation>
    <scope>NUCLEOTIDE SEQUENCE [LARGE SCALE GENOMIC DNA]</scope>
    <source>
        <strain evidence="2 3">0-1</strain>
    </source>
</reference>
<evidence type="ECO:0000313" key="2">
    <source>
        <dbReference type="EMBL" id="EFQ93565.1"/>
    </source>
</evidence>
<protein>
    <recommendedName>
        <fullName evidence="1">Gfd2/YDR514C-like C-terminal domain-containing protein</fullName>
    </recommendedName>
</protein>
<dbReference type="EMBL" id="GL533789">
    <property type="protein sequence ID" value="EFQ93565.1"/>
    <property type="molecule type" value="Genomic_DNA"/>
</dbReference>
<dbReference type="InterPro" id="IPR040151">
    <property type="entry name" value="Gfd2/YDR514C-like"/>
</dbReference>
<dbReference type="KEGG" id="pte:PTT_09033"/>
<dbReference type="SUPFAM" id="SSF53098">
    <property type="entry name" value="Ribonuclease H-like"/>
    <property type="match status" value="1"/>
</dbReference>
<dbReference type="GO" id="GO:0005634">
    <property type="term" value="C:nucleus"/>
    <property type="evidence" value="ECO:0007669"/>
    <property type="project" value="TreeGrafter"/>
</dbReference>
<feature type="domain" description="Gfd2/YDR514C-like C-terminal" evidence="1">
    <location>
        <begin position="187"/>
        <end position="371"/>
    </location>
</feature>
<dbReference type="PANTHER" id="PTHR28083:SF1">
    <property type="entry name" value="GOOD FOR FULL DBP5 ACTIVITY PROTEIN 2"/>
    <property type="match status" value="1"/>
</dbReference>
<dbReference type="Proteomes" id="UP000001067">
    <property type="component" value="Unassembled WGS sequence"/>
</dbReference>
<dbReference type="STRING" id="861557.E3RL32"/>